<accession>A0AAW3IRL9</accession>
<gene>
    <name evidence="1" type="ORF">ACX05_21350</name>
</gene>
<organism evidence="1 2">
    <name type="scientific">Vibrio parahaemolyticus</name>
    <dbReference type="NCBI Taxonomy" id="670"/>
    <lineage>
        <taxon>Bacteria</taxon>
        <taxon>Pseudomonadati</taxon>
        <taxon>Pseudomonadota</taxon>
        <taxon>Gammaproteobacteria</taxon>
        <taxon>Vibrionales</taxon>
        <taxon>Vibrionaceae</taxon>
        <taxon>Vibrio</taxon>
    </lineage>
</organism>
<sequence>MELFIDLMFCWCNIVPNWRTLMRLIGKERLGVIRSVDLSIDTWISAWVAELSNANWRSEMELISAFPRAKYIDSQSYIFPVCGNEDMNIKVTFCFNGGIAVIREVITK</sequence>
<dbReference type="AlphaFoldDB" id="A0AAW3IRL9"/>
<dbReference type="Proteomes" id="UP000037697">
    <property type="component" value="Unassembled WGS sequence"/>
</dbReference>
<dbReference type="GO" id="GO:0003723">
    <property type="term" value="F:RNA binding"/>
    <property type="evidence" value="ECO:0007669"/>
    <property type="project" value="InterPro"/>
</dbReference>
<proteinExistence type="predicted"/>
<protein>
    <submittedName>
        <fullName evidence="1">Uncharacterized protein</fullName>
    </submittedName>
</protein>
<dbReference type="EMBL" id="LIRS01000129">
    <property type="protein sequence ID" value="KOY22091.1"/>
    <property type="molecule type" value="Genomic_DNA"/>
</dbReference>
<dbReference type="InterPro" id="IPR018669">
    <property type="entry name" value="Toxin_HigB"/>
</dbReference>
<dbReference type="Pfam" id="PF09907">
    <property type="entry name" value="HigB_toxin"/>
    <property type="match status" value="1"/>
</dbReference>
<evidence type="ECO:0000313" key="2">
    <source>
        <dbReference type="Proteomes" id="UP000037697"/>
    </source>
</evidence>
<name>A0AAW3IRL9_VIBPH</name>
<dbReference type="GO" id="GO:0004519">
    <property type="term" value="F:endonuclease activity"/>
    <property type="evidence" value="ECO:0007669"/>
    <property type="project" value="InterPro"/>
</dbReference>
<reference evidence="1 2" key="1">
    <citation type="submission" date="2015-07" db="EMBL/GenBank/DDBJ databases">
        <title>Foodborne Vibrio parahaemolyticus Isolates.</title>
        <authorList>
            <person name="Ronholm J."/>
            <person name="Petronella N."/>
            <person name="Kenwell R."/>
            <person name="Banerjee S."/>
        </authorList>
    </citation>
    <scope>NUCLEOTIDE SEQUENCE [LARGE SCALE GENOMIC DNA]</scope>
    <source>
        <strain evidence="1 2">HS-06-05</strain>
    </source>
</reference>
<dbReference type="GO" id="GO:0110001">
    <property type="term" value="C:toxin-antitoxin complex"/>
    <property type="evidence" value="ECO:0007669"/>
    <property type="project" value="InterPro"/>
</dbReference>
<dbReference type="RefSeq" id="WP_025622073.1">
    <property type="nucleotide sequence ID" value="NZ_CAMFGX010000007.1"/>
</dbReference>
<evidence type="ECO:0000313" key="1">
    <source>
        <dbReference type="EMBL" id="KOY22091.1"/>
    </source>
</evidence>
<comment type="caution">
    <text evidence="1">The sequence shown here is derived from an EMBL/GenBank/DDBJ whole genome shotgun (WGS) entry which is preliminary data.</text>
</comment>